<evidence type="ECO:0000313" key="3">
    <source>
        <dbReference type="Proteomes" id="UP000294919"/>
    </source>
</evidence>
<proteinExistence type="predicted"/>
<dbReference type="EMBL" id="SLWV01000016">
    <property type="protein sequence ID" value="TCO73149.1"/>
    <property type="molecule type" value="Genomic_DNA"/>
</dbReference>
<sequence length="165" mass="18203">MQKRRKAFFIILSTCMVILSFSYIVMAMGTDPGSQEDPIITKSYVELRNQQLKFYIDQKIEELSVKTNNEKQTNLQTPVFEIVEVQKGQRVIGGASTEIIIRSGGALAIASASGGVADLISGKDLKNGEIIPLNHLLLLPRDDGRGIEVFVDKTFILIKGSYGIQ</sequence>
<dbReference type="Proteomes" id="UP000294919">
    <property type="component" value="Unassembled WGS sequence"/>
</dbReference>
<gene>
    <name evidence="2" type="ORF">EV214_11651</name>
</gene>
<feature type="signal peptide" evidence="1">
    <location>
        <begin position="1"/>
        <end position="27"/>
    </location>
</feature>
<evidence type="ECO:0000313" key="2">
    <source>
        <dbReference type="EMBL" id="TCO73149.1"/>
    </source>
</evidence>
<name>A0A4R2KQF3_9FIRM</name>
<keyword evidence="1" id="KW-0732">Signal</keyword>
<dbReference type="RefSeq" id="WP_132245966.1">
    <property type="nucleotide sequence ID" value="NZ_SLWV01000016.1"/>
</dbReference>
<protein>
    <submittedName>
        <fullName evidence="2">Uncharacterized protein</fullName>
    </submittedName>
</protein>
<reference evidence="2 3" key="1">
    <citation type="submission" date="2019-03" db="EMBL/GenBank/DDBJ databases">
        <title>Genomic Encyclopedia of Type Strains, Phase IV (KMG-IV): sequencing the most valuable type-strain genomes for metagenomic binning, comparative biology and taxonomic classification.</title>
        <authorList>
            <person name="Goeker M."/>
        </authorList>
    </citation>
    <scope>NUCLEOTIDE SEQUENCE [LARGE SCALE GENOMIC DNA]</scope>
    <source>
        <strain evidence="2 3">DSM 102940</strain>
    </source>
</reference>
<accession>A0A4R2KQF3</accession>
<organism evidence="2 3">
    <name type="scientific">Marinisporobacter balticus</name>
    <dbReference type="NCBI Taxonomy" id="2018667"/>
    <lineage>
        <taxon>Bacteria</taxon>
        <taxon>Bacillati</taxon>
        <taxon>Bacillota</taxon>
        <taxon>Clostridia</taxon>
        <taxon>Peptostreptococcales</taxon>
        <taxon>Thermotaleaceae</taxon>
        <taxon>Marinisporobacter</taxon>
    </lineage>
</organism>
<dbReference type="AlphaFoldDB" id="A0A4R2KQF3"/>
<dbReference type="OrthoDB" id="2381664at2"/>
<evidence type="ECO:0000256" key="1">
    <source>
        <dbReference type="SAM" id="SignalP"/>
    </source>
</evidence>
<comment type="caution">
    <text evidence="2">The sequence shown here is derived from an EMBL/GenBank/DDBJ whole genome shotgun (WGS) entry which is preliminary data.</text>
</comment>
<keyword evidence="3" id="KW-1185">Reference proteome</keyword>
<feature type="chain" id="PRO_5020420865" evidence="1">
    <location>
        <begin position="28"/>
        <end position="165"/>
    </location>
</feature>